<dbReference type="EMBL" id="FZPD01000008">
    <property type="protein sequence ID" value="SNT39441.1"/>
    <property type="molecule type" value="Genomic_DNA"/>
</dbReference>
<protein>
    <recommendedName>
        <fullName evidence="3">cysteine desulfurase</fullName>
        <ecNumber evidence="3">2.8.1.7</ecNumber>
    </recommendedName>
</protein>
<dbReference type="InterPro" id="IPR020578">
    <property type="entry name" value="Aminotrans_V_PyrdxlP_BS"/>
</dbReference>
<dbReference type="Pfam" id="PF00266">
    <property type="entry name" value="Aminotran_5"/>
    <property type="match status" value="1"/>
</dbReference>
<evidence type="ECO:0000256" key="3">
    <source>
        <dbReference type="ARBA" id="ARBA00012239"/>
    </source>
</evidence>
<evidence type="ECO:0000256" key="9">
    <source>
        <dbReference type="ARBA" id="ARBA00023014"/>
    </source>
</evidence>
<evidence type="ECO:0000259" key="12">
    <source>
        <dbReference type="Pfam" id="PF00266"/>
    </source>
</evidence>
<keyword evidence="7" id="KW-0663">Pyridoxal phosphate</keyword>
<evidence type="ECO:0000256" key="6">
    <source>
        <dbReference type="ARBA" id="ARBA00022723"/>
    </source>
</evidence>
<evidence type="ECO:0000256" key="11">
    <source>
        <dbReference type="RuleBase" id="RU004504"/>
    </source>
</evidence>
<name>A0A239M9X6_EKHLU</name>
<dbReference type="PIRSF" id="PIRSF005572">
    <property type="entry name" value="NifS"/>
    <property type="match status" value="1"/>
</dbReference>
<comment type="catalytic activity">
    <reaction evidence="10">
        <text>(sulfur carrier)-H + L-cysteine = (sulfur carrier)-SH + L-alanine</text>
        <dbReference type="Rhea" id="RHEA:43892"/>
        <dbReference type="Rhea" id="RHEA-COMP:14737"/>
        <dbReference type="Rhea" id="RHEA-COMP:14739"/>
        <dbReference type="ChEBI" id="CHEBI:29917"/>
        <dbReference type="ChEBI" id="CHEBI:35235"/>
        <dbReference type="ChEBI" id="CHEBI:57972"/>
        <dbReference type="ChEBI" id="CHEBI:64428"/>
        <dbReference type="EC" id="2.8.1.7"/>
    </reaction>
</comment>
<gene>
    <name evidence="13" type="ORF">SAMN05421640_3742</name>
</gene>
<evidence type="ECO:0000313" key="13">
    <source>
        <dbReference type="EMBL" id="SNT39441.1"/>
    </source>
</evidence>
<dbReference type="PANTHER" id="PTHR11601">
    <property type="entry name" value="CYSTEINE DESULFURYLASE FAMILY MEMBER"/>
    <property type="match status" value="1"/>
</dbReference>
<keyword evidence="6" id="KW-0479">Metal-binding</keyword>
<dbReference type="RefSeq" id="WP_089358406.1">
    <property type="nucleotide sequence ID" value="NZ_FZPD01000008.1"/>
</dbReference>
<reference evidence="13 14" key="1">
    <citation type="submission" date="2017-06" db="EMBL/GenBank/DDBJ databases">
        <authorList>
            <person name="Kim H.J."/>
            <person name="Triplett B.A."/>
        </authorList>
    </citation>
    <scope>NUCLEOTIDE SEQUENCE [LARGE SCALE GENOMIC DNA]</scope>
    <source>
        <strain evidence="13 14">DSM 19307</strain>
    </source>
</reference>
<keyword evidence="8" id="KW-0408">Iron</keyword>
<evidence type="ECO:0000256" key="4">
    <source>
        <dbReference type="ARBA" id="ARBA00022679"/>
    </source>
</evidence>
<accession>A0A239M9X6</accession>
<keyword evidence="9" id="KW-0411">Iron-sulfur</keyword>
<evidence type="ECO:0000256" key="1">
    <source>
        <dbReference type="ARBA" id="ARBA00001933"/>
    </source>
</evidence>
<dbReference type="AlphaFoldDB" id="A0A239M9X6"/>
<organism evidence="13 14">
    <name type="scientific">Ekhidna lutea</name>
    <dbReference type="NCBI Taxonomy" id="447679"/>
    <lineage>
        <taxon>Bacteria</taxon>
        <taxon>Pseudomonadati</taxon>
        <taxon>Bacteroidota</taxon>
        <taxon>Cytophagia</taxon>
        <taxon>Cytophagales</taxon>
        <taxon>Reichenbachiellaceae</taxon>
        <taxon>Ekhidna</taxon>
    </lineage>
</organism>
<dbReference type="GO" id="GO:0051537">
    <property type="term" value="F:2 iron, 2 sulfur cluster binding"/>
    <property type="evidence" value="ECO:0007669"/>
    <property type="project" value="UniProtKB-KW"/>
</dbReference>
<dbReference type="FunFam" id="3.40.640.10:FF:000003">
    <property type="entry name" value="Cysteine desulfurase IscS"/>
    <property type="match status" value="1"/>
</dbReference>
<dbReference type="InterPro" id="IPR015424">
    <property type="entry name" value="PyrdxlP-dep_Trfase"/>
</dbReference>
<dbReference type="PROSITE" id="PS00595">
    <property type="entry name" value="AA_TRANSFER_CLASS_5"/>
    <property type="match status" value="1"/>
</dbReference>
<dbReference type="InterPro" id="IPR000192">
    <property type="entry name" value="Aminotrans_V_dom"/>
</dbReference>
<dbReference type="GO" id="GO:0046872">
    <property type="term" value="F:metal ion binding"/>
    <property type="evidence" value="ECO:0007669"/>
    <property type="project" value="UniProtKB-KW"/>
</dbReference>
<keyword evidence="14" id="KW-1185">Reference proteome</keyword>
<dbReference type="InterPro" id="IPR015421">
    <property type="entry name" value="PyrdxlP-dep_Trfase_major"/>
</dbReference>
<feature type="domain" description="Aminotransferase class V" evidence="12">
    <location>
        <begin position="6"/>
        <end position="358"/>
    </location>
</feature>
<dbReference type="SUPFAM" id="SSF53383">
    <property type="entry name" value="PLP-dependent transferases"/>
    <property type="match status" value="1"/>
</dbReference>
<keyword evidence="5" id="KW-0001">2Fe-2S</keyword>
<dbReference type="GO" id="GO:0031071">
    <property type="term" value="F:cysteine desulfurase activity"/>
    <property type="evidence" value="ECO:0007669"/>
    <property type="project" value="UniProtKB-EC"/>
</dbReference>
<dbReference type="Gene3D" id="3.40.640.10">
    <property type="entry name" value="Type I PLP-dependent aspartate aminotransferase-like (Major domain)"/>
    <property type="match status" value="1"/>
</dbReference>
<dbReference type="Gene3D" id="3.90.1150.10">
    <property type="entry name" value="Aspartate Aminotransferase, domain 1"/>
    <property type="match status" value="1"/>
</dbReference>
<evidence type="ECO:0000256" key="5">
    <source>
        <dbReference type="ARBA" id="ARBA00022714"/>
    </source>
</evidence>
<dbReference type="EC" id="2.8.1.7" evidence="3"/>
<proteinExistence type="inferred from homology"/>
<keyword evidence="4" id="KW-0808">Transferase</keyword>
<dbReference type="PANTHER" id="PTHR11601:SF34">
    <property type="entry name" value="CYSTEINE DESULFURASE"/>
    <property type="match status" value="1"/>
</dbReference>
<evidence type="ECO:0000256" key="8">
    <source>
        <dbReference type="ARBA" id="ARBA00023004"/>
    </source>
</evidence>
<evidence type="ECO:0000256" key="2">
    <source>
        <dbReference type="ARBA" id="ARBA00006490"/>
    </source>
</evidence>
<evidence type="ECO:0000256" key="10">
    <source>
        <dbReference type="ARBA" id="ARBA00050776"/>
    </source>
</evidence>
<evidence type="ECO:0000313" key="14">
    <source>
        <dbReference type="Proteomes" id="UP000198393"/>
    </source>
</evidence>
<comment type="similarity">
    <text evidence="2">Belongs to the class-V pyridoxal-phosphate-dependent aminotransferase family. NifS/IscS subfamily.</text>
</comment>
<evidence type="ECO:0000256" key="7">
    <source>
        <dbReference type="ARBA" id="ARBA00022898"/>
    </source>
</evidence>
<sequence length="373" mass="39950">MIQRAYLDNNATTPTDPRVVNEMLPYFSEKFGNASSRNHAYGWEAKEAVDHAREQVAELIGANPSEIIFTSGATESNNLALKGLLNKGDHFITCATEHKAILDPAESLAAQGIDVKVLSVQPAGLLEINAFKNAISEHTRLVSIMMANNETGCIQPVKELSAIIHSNQGLFHSDATQAVGKTPVDVNELGIDLMSFSSHKMYGPKGIGALYIRKGTKVGSIIEGGGHERGIRSGTLNVPAIVGFGKACELCKQEMQEAEKIKSLRDKLEQSLLSIEGTQLNGVIENRLPNVTNIAFTGVDGERLLLSLNGLAVSQGSACTSAVVEPSHVLKAMGIPDQLANSSLRFSLGRFTTEDEIDFAIQKVTAAVNKLSA</sequence>
<dbReference type="Proteomes" id="UP000198393">
    <property type="component" value="Unassembled WGS sequence"/>
</dbReference>
<dbReference type="InterPro" id="IPR016454">
    <property type="entry name" value="Cysteine_dSase"/>
</dbReference>
<comment type="cofactor">
    <cofactor evidence="1 11">
        <name>pyridoxal 5'-phosphate</name>
        <dbReference type="ChEBI" id="CHEBI:597326"/>
    </cofactor>
</comment>
<dbReference type="OrthoDB" id="9804366at2"/>
<dbReference type="InterPro" id="IPR015422">
    <property type="entry name" value="PyrdxlP-dep_Trfase_small"/>
</dbReference>